<dbReference type="Gene3D" id="3.40.50.1980">
    <property type="entry name" value="Nitrogenase molybdenum iron protein domain"/>
    <property type="match status" value="2"/>
</dbReference>
<dbReference type="SUPFAM" id="SSF53807">
    <property type="entry name" value="Helical backbone' metal receptor"/>
    <property type="match status" value="1"/>
</dbReference>
<evidence type="ECO:0000259" key="1">
    <source>
        <dbReference type="PROSITE" id="PS50983"/>
    </source>
</evidence>
<dbReference type="PANTHER" id="PTHR30535">
    <property type="entry name" value="VITAMIN B12-BINDING PROTEIN"/>
    <property type="match status" value="1"/>
</dbReference>
<proteinExistence type="predicted"/>
<protein>
    <submittedName>
        <fullName evidence="2">Periplasmic binding protein</fullName>
    </submittedName>
</protein>
<sequence>MNNSGHILLTIILFLFLFLWGCHSGKKGEQHVAPNDQYIRVELRHAKGFQIDRANDHTRVTILNPWSKGDEPYAVYYLYHTLPDKLPPDGITMQIPLTSLVVNSFSYFEFLSLLGETNAIKGVTDGYRIYNPQILEKMKKGEIRDMGDPFQPNLEKVMSVNPGAVINSAYAQIDGYSERLTQAGIPVIYSLEWMENEPLARAEWIRMIAAFFNKEKLADSLFSDIEQRYHFVRDKIPAHPQRPSVLSGDNFQGTWYLPGGKSFNAALFRDAGLAYRYSDHPESGSIGLDIESILTQFAGADYWFGCEADSYAALAEKDAKYLLLNAVKRRKVFNNHNRTTPAGGNDYFESAVAHPNLLLSDLIKAVYPEALPDYSFTYIKPLEKEPFRE</sequence>
<dbReference type="InterPro" id="IPR050902">
    <property type="entry name" value="ABC_Transporter_SBP"/>
</dbReference>
<comment type="caution">
    <text evidence="2">The sequence shown here is derived from an EMBL/GenBank/DDBJ whole genome shotgun (WGS) entry which is preliminary data.</text>
</comment>
<dbReference type="GO" id="GO:0071281">
    <property type="term" value="P:cellular response to iron ion"/>
    <property type="evidence" value="ECO:0007669"/>
    <property type="project" value="TreeGrafter"/>
</dbReference>
<dbReference type="PANTHER" id="PTHR30535:SF34">
    <property type="entry name" value="MOLYBDATE-BINDING PROTEIN MOLA"/>
    <property type="match status" value="1"/>
</dbReference>
<feature type="domain" description="Fe/B12 periplasmic-binding" evidence="1">
    <location>
        <begin position="99"/>
        <end position="370"/>
    </location>
</feature>
<gene>
    <name evidence="2" type="ORF">XD92_0194</name>
</gene>
<accession>A0A101HKP7</accession>
<name>A0A101HKP7_9BACT</name>
<dbReference type="InterPro" id="IPR002491">
    <property type="entry name" value="ABC_transptr_periplasmic_BD"/>
</dbReference>
<evidence type="ECO:0000313" key="2">
    <source>
        <dbReference type="EMBL" id="KUK78590.1"/>
    </source>
</evidence>
<dbReference type="AlphaFoldDB" id="A0A101HKP7"/>
<dbReference type="EMBL" id="LGGN01000018">
    <property type="protein sequence ID" value="KUK78590.1"/>
    <property type="molecule type" value="Genomic_DNA"/>
</dbReference>
<dbReference type="PROSITE" id="PS50983">
    <property type="entry name" value="FE_B12_PBP"/>
    <property type="match status" value="1"/>
</dbReference>
<organism evidence="2 3">
    <name type="scientific">Proteiniphilum acetatigenes</name>
    <dbReference type="NCBI Taxonomy" id="294710"/>
    <lineage>
        <taxon>Bacteria</taxon>
        <taxon>Pseudomonadati</taxon>
        <taxon>Bacteroidota</taxon>
        <taxon>Bacteroidia</taxon>
        <taxon>Bacteroidales</taxon>
        <taxon>Dysgonomonadaceae</taxon>
        <taxon>Proteiniphilum</taxon>
    </lineage>
</organism>
<evidence type="ECO:0000313" key="3">
    <source>
        <dbReference type="Proteomes" id="UP000053860"/>
    </source>
</evidence>
<dbReference type="Pfam" id="PF01497">
    <property type="entry name" value="Peripla_BP_2"/>
    <property type="match status" value="1"/>
</dbReference>
<reference evidence="3" key="1">
    <citation type="journal article" date="2015" name="MBio">
        <title>Genome-Resolved Metagenomic Analysis Reveals Roles for Candidate Phyla and Other Microbial Community Members in Biogeochemical Transformations in Oil Reservoirs.</title>
        <authorList>
            <person name="Hu P."/>
            <person name="Tom L."/>
            <person name="Singh A."/>
            <person name="Thomas B.C."/>
            <person name="Baker B.J."/>
            <person name="Piceno Y.M."/>
            <person name="Andersen G.L."/>
            <person name="Banfield J.F."/>
        </authorList>
    </citation>
    <scope>NUCLEOTIDE SEQUENCE [LARGE SCALE GENOMIC DNA]</scope>
</reference>
<dbReference type="Proteomes" id="UP000053860">
    <property type="component" value="Unassembled WGS sequence"/>
</dbReference>